<comment type="similarity">
    <text evidence="1">Belongs to the MPI phosphatase family.</text>
</comment>
<dbReference type="SUPFAM" id="SSF52821">
    <property type="entry name" value="Rhodanese/Cell cycle control phosphatase"/>
    <property type="match status" value="1"/>
</dbReference>
<dbReference type="InterPro" id="IPR000751">
    <property type="entry name" value="MPI_Phosphatase"/>
</dbReference>
<feature type="domain" description="Rhodanese" evidence="9">
    <location>
        <begin position="571"/>
        <end position="680"/>
    </location>
</feature>
<keyword evidence="3" id="KW-0132">Cell division</keyword>
<keyword evidence="6" id="KW-0131">Cell cycle</keyword>
<dbReference type="PRINTS" id="PR00716">
    <property type="entry name" value="MPIPHPHTASE"/>
</dbReference>
<keyword evidence="11" id="KW-1185">Reference proteome</keyword>
<evidence type="ECO:0000256" key="3">
    <source>
        <dbReference type="ARBA" id="ARBA00022618"/>
    </source>
</evidence>
<evidence type="ECO:0000256" key="2">
    <source>
        <dbReference type="ARBA" id="ARBA00013064"/>
    </source>
</evidence>
<dbReference type="PANTHER" id="PTHR10828">
    <property type="entry name" value="M-PHASE INDUCER PHOSPHATASE DUAL SPECIFICITY PHOSPHATASE CDC25"/>
    <property type="match status" value="1"/>
</dbReference>
<dbReference type="Proteomes" id="UP000837857">
    <property type="component" value="Chromosome 30"/>
</dbReference>
<gene>
    <name evidence="10" type="ORF">IPOD504_LOCUS12919</name>
</gene>
<feature type="compositionally biased region" description="Basic and acidic residues" evidence="8">
    <location>
        <begin position="470"/>
        <end position="488"/>
    </location>
</feature>
<evidence type="ECO:0000256" key="7">
    <source>
        <dbReference type="ARBA" id="ARBA00051722"/>
    </source>
</evidence>
<name>A0ABN8IU48_9NEOP</name>
<feature type="region of interest" description="Disordered" evidence="8">
    <location>
        <begin position="365"/>
        <end position="401"/>
    </location>
</feature>
<evidence type="ECO:0000256" key="8">
    <source>
        <dbReference type="SAM" id="MobiDB-lite"/>
    </source>
</evidence>
<evidence type="ECO:0000256" key="5">
    <source>
        <dbReference type="ARBA" id="ARBA00022912"/>
    </source>
</evidence>
<proteinExistence type="inferred from homology"/>
<protein>
    <recommendedName>
        <fullName evidence="2">protein-tyrosine-phosphatase</fullName>
        <ecNumber evidence="2">3.1.3.48</ecNumber>
    </recommendedName>
</protein>
<dbReference type="InterPro" id="IPR036873">
    <property type="entry name" value="Rhodanese-like_dom_sf"/>
</dbReference>
<dbReference type="Pfam" id="PF00581">
    <property type="entry name" value="Rhodanese"/>
    <property type="match status" value="1"/>
</dbReference>
<evidence type="ECO:0000313" key="10">
    <source>
        <dbReference type="EMBL" id="CAH2064833.1"/>
    </source>
</evidence>
<dbReference type="SMART" id="SM00450">
    <property type="entry name" value="RHOD"/>
    <property type="match status" value="1"/>
</dbReference>
<feature type="compositionally biased region" description="Low complexity" evidence="8">
    <location>
        <begin position="705"/>
        <end position="718"/>
    </location>
</feature>
<dbReference type="EMBL" id="OW152842">
    <property type="protein sequence ID" value="CAH2064833.1"/>
    <property type="molecule type" value="Genomic_DNA"/>
</dbReference>
<comment type="catalytic activity">
    <reaction evidence="7">
        <text>O-phospho-L-tyrosyl-[protein] + H2O = L-tyrosyl-[protein] + phosphate</text>
        <dbReference type="Rhea" id="RHEA:10684"/>
        <dbReference type="Rhea" id="RHEA-COMP:10136"/>
        <dbReference type="Rhea" id="RHEA-COMP:20101"/>
        <dbReference type="ChEBI" id="CHEBI:15377"/>
        <dbReference type="ChEBI" id="CHEBI:43474"/>
        <dbReference type="ChEBI" id="CHEBI:46858"/>
        <dbReference type="ChEBI" id="CHEBI:61978"/>
        <dbReference type="EC" id="3.1.3.48"/>
    </reaction>
</comment>
<evidence type="ECO:0000256" key="1">
    <source>
        <dbReference type="ARBA" id="ARBA00011065"/>
    </source>
</evidence>
<accession>A0ABN8IU48</accession>
<evidence type="ECO:0000256" key="6">
    <source>
        <dbReference type="ARBA" id="ARBA00023306"/>
    </source>
</evidence>
<organism evidence="10 11">
    <name type="scientific">Iphiclides podalirius</name>
    <name type="common">scarce swallowtail</name>
    <dbReference type="NCBI Taxonomy" id="110791"/>
    <lineage>
        <taxon>Eukaryota</taxon>
        <taxon>Metazoa</taxon>
        <taxon>Ecdysozoa</taxon>
        <taxon>Arthropoda</taxon>
        <taxon>Hexapoda</taxon>
        <taxon>Insecta</taxon>
        <taxon>Pterygota</taxon>
        <taxon>Neoptera</taxon>
        <taxon>Endopterygota</taxon>
        <taxon>Lepidoptera</taxon>
        <taxon>Glossata</taxon>
        <taxon>Ditrysia</taxon>
        <taxon>Papilionoidea</taxon>
        <taxon>Papilionidae</taxon>
        <taxon>Papilioninae</taxon>
        <taxon>Iphiclides</taxon>
    </lineage>
</organism>
<dbReference type="InterPro" id="IPR001763">
    <property type="entry name" value="Rhodanese-like_dom"/>
</dbReference>
<reference evidence="10" key="1">
    <citation type="submission" date="2022-03" db="EMBL/GenBank/DDBJ databases">
        <authorList>
            <person name="Martin H S."/>
        </authorList>
    </citation>
    <scope>NUCLEOTIDE SEQUENCE</scope>
</reference>
<feature type="compositionally biased region" description="Basic residues" evidence="8">
    <location>
        <begin position="720"/>
        <end position="730"/>
    </location>
</feature>
<dbReference type="PROSITE" id="PS50206">
    <property type="entry name" value="RHODANESE_3"/>
    <property type="match status" value="1"/>
</dbReference>
<feature type="non-terminal residue" evidence="10">
    <location>
        <position position="1"/>
    </location>
</feature>
<feature type="region of interest" description="Disordered" evidence="8">
    <location>
        <begin position="463"/>
        <end position="506"/>
    </location>
</feature>
<evidence type="ECO:0000313" key="11">
    <source>
        <dbReference type="Proteomes" id="UP000837857"/>
    </source>
</evidence>
<sequence>MRGTLSGEAFGKASRILCVSNSELFYNVVFGAHERAWRLITESFKINSGNSAKKRKQNEAHTTNYKLKMNPHSLDFNRTQSPLNSPIATPTKRRVLGEIQNSPLFTKNSPIIDRIKSPIIERLKSSPLERKKSPLIDRNALSPLTSRSERVTKRSSTKISKIFEERTKFRMSNKENESPNISETFVKLDMEEETRDCSFGETFRSLMCTEQKIPNWCTTKLDFTDALPQKSYEKEPSPLLQDMYVPEKDLEPDLDTGFETLHDLEEEFDADNFDECSKYEIISTDSPNIISRGRPSSRKISSRGFVFGAPLADSEASTSFNRPNANATRMLNFDESFEFTSPAAKRPAGGGGSVKKSLKFTETPTKVGLAERSDSGISVPSPCPKVRFPSESTASMESGFASELEEPFLELDEASTSPKMANLNELLSGAIKESVVSEEFLRRPTVHRSLSFNPEASRARVSLFSISESPDQKRSQKRGDRNESDSNCKRRKSNCQSPEVERPQRPVLQRAYSENNASIMSALARSVVDPDLIGDFSLPFALPLTSGDHPDLKSISCDTLAALLRGEFEQSVADFQVIDCRYPYEYEGGHILGAVNLYTPAQILTLVSKPLEPREPHEKRKILVFHCEFSLERGPKLSRYLRSSDRARNRERYPSLHYPEVYLLHEGYRAFYQRHPQLCAPPGYTAMLDPRHRHLLRRHRSLQPTATAAAAATAATAAPSHRRSRLRLQP</sequence>
<evidence type="ECO:0000256" key="4">
    <source>
        <dbReference type="ARBA" id="ARBA00022801"/>
    </source>
</evidence>
<dbReference type="CDD" id="cd01530">
    <property type="entry name" value="Cdc25"/>
    <property type="match status" value="1"/>
</dbReference>
<feature type="region of interest" description="Disordered" evidence="8">
    <location>
        <begin position="703"/>
        <end position="730"/>
    </location>
</feature>
<dbReference type="Gene3D" id="3.40.250.10">
    <property type="entry name" value="Rhodanese-like domain"/>
    <property type="match status" value="1"/>
</dbReference>
<keyword evidence="5" id="KW-0904">Protein phosphatase</keyword>
<keyword evidence="4" id="KW-0378">Hydrolase</keyword>
<dbReference type="EC" id="3.1.3.48" evidence="2"/>
<dbReference type="PANTHER" id="PTHR10828:SF76">
    <property type="entry name" value="M-PHASE INDUCER PHOSPHATASE"/>
    <property type="match status" value="1"/>
</dbReference>
<evidence type="ECO:0000259" key="9">
    <source>
        <dbReference type="PROSITE" id="PS50206"/>
    </source>
</evidence>